<sequence>MLWATGPSPIGCMAPLRGSERRMMPLFTHSRDPSHLLLSQLLTASYSANATMWYDFPRVLVWLPHGAAIIHRHPPPPPPPASNPPTYRLVL</sequence>
<evidence type="ECO:0000313" key="1">
    <source>
        <dbReference type="EMBL" id="KAF2707425.1"/>
    </source>
</evidence>
<reference evidence="1" key="1">
    <citation type="journal article" date="2020" name="Stud. Mycol.">
        <title>101 Dothideomycetes genomes: a test case for predicting lifestyles and emergence of pathogens.</title>
        <authorList>
            <person name="Haridas S."/>
            <person name="Albert R."/>
            <person name="Binder M."/>
            <person name="Bloem J."/>
            <person name="Labutti K."/>
            <person name="Salamov A."/>
            <person name="Andreopoulos B."/>
            <person name="Baker S."/>
            <person name="Barry K."/>
            <person name="Bills G."/>
            <person name="Bluhm B."/>
            <person name="Cannon C."/>
            <person name="Castanera R."/>
            <person name="Culley D."/>
            <person name="Daum C."/>
            <person name="Ezra D."/>
            <person name="Gonzalez J."/>
            <person name="Henrissat B."/>
            <person name="Kuo A."/>
            <person name="Liang C."/>
            <person name="Lipzen A."/>
            <person name="Lutzoni F."/>
            <person name="Magnuson J."/>
            <person name="Mondo S."/>
            <person name="Nolan M."/>
            <person name="Ohm R."/>
            <person name="Pangilinan J."/>
            <person name="Park H.-J."/>
            <person name="Ramirez L."/>
            <person name="Alfaro M."/>
            <person name="Sun H."/>
            <person name="Tritt A."/>
            <person name="Yoshinaga Y."/>
            <person name="Zwiers L.-H."/>
            <person name="Turgeon B."/>
            <person name="Goodwin S."/>
            <person name="Spatafora J."/>
            <person name="Crous P."/>
            <person name="Grigoriev I."/>
        </authorList>
    </citation>
    <scope>NUCLEOTIDE SEQUENCE</scope>
    <source>
        <strain evidence="1">CBS 279.74</strain>
    </source>
</reference>
<dbReference type="EMBL" id="MU005774">
    <property type="protein sequence ID" value="KAF2707425.1"/>
    <property type="molecule type" value="Genomic_DNA"/>
</dbReference>
<accession>A0A6G1K4H1</accession>
<dbReference type="AlphaFoldDB" id="A0A6G1K4H1"/>
<gene>
    <name evidence="1" type="ORF">K504DRAFT_57185</name>
</gene>
<organism evidence="1 2">
    <name type="scientific">Pleomassaria siparia CBS 279.74</name>
    <dbReference type="NCBI Taxonomy" id="1314801"/>
    <lineage>
        <taxon>Eukaryota</taxon>
        <taxon>Fungi</taxon>
        <taxon>Dikarya</taxon>
        <taxon>Ascomycota</taxon>
        <taxon>Pezizomycotina</taxon>
        <taxon>Dothideomycetes</taxon>
        <taxon>Pleosporomycetidae</taxon>
        <taxon>Pleosporales</taxon>
        <taxon>Pleomassariaceae</taxon>
        <taxon>Pleomassaria</taxon>
    </lineage>
</organism>
<dbReference type="Proteomes" id="UP000799428">
    <property type="component" value="Unassembled WGS sequence"/>
</dbReference>
<protein>
    <submittedName>
        <fullName evidence="1">Uncharacterized protein</fullName>
    </submittedName>
</protein>
<name>A0A6G1K4H1_9PLEO</name>
<keyword evidence="2" id="KW-1185">Reference proteome</keyword>
<proteinExistence type="predicted"/>
<evidence type="ECO:0000313" key="2">
    <source>
        <dbReference type="Proteomes" id="UP000799428"/>
    </source>
</evidence>